<comment type="catalytic activity">
    <reaction evidence="4">
        <text>L-phenylalanyl-tRNA(Phe) + an N-terminal L-alpha-aminoacyl-[protein] = an N-terminal L-phenylalanyl-L-alpha-aminoacyl-[protein] + tRNA(Phe)</text>
        <dbReference type="Rhea" id="RHEA:43632"/>
        <dbReference type="Rhea" id="RHEA-COMP:9668"/>
        <dbReference type="Rhea" id="RHEA-COMP:9699"/>
        <dbReference type="Rhea" id="RHEA-COMP:10636"/>
        <dbReference type="Rhea" id="RHEA-COMP:10637"/>
        <dbReference type="ChEBI" id="CHEBI:78442"/>
        <dbReference type="ChEBI" id="CHEBI:78531"/>
        <dbReference type="ChEBI" id="CHEBI:78597"/>
        <dbReference type="ChEBI" id="CHEBI:83561"/>
        <dbReference type="EC" id="2.3.2.6"/>
    </reaction>
</comment>
<comment type="catalytic activity">
    <reaction evidence="4">
        <text>N-terminal L-arginyl-[protein] + L-leucyl-tRNA(Leu) = N-terminal L-leucyl-L-arginyl-[protein] + tRNA(Leu) + H(+)</text>
        <dbReference type="Rhea" id="RHEA:50416"/>
        <dbReference type="Rhea" id="RHEA-COMP:9613"/>
        <dbReference type="Rhea" id="RHEA-COMP:9622"/>
        <dbReference type="Rhea" id="RHEA-COMP:12672"/>
        <dbReference type="Rhea" id="RHEA-COMP:12673"/>
        <dbReference type="ChEBI" id="CHEBI:15378"/>
        <dbReference type="ChEBI" id="CHEBI:64719"/>
        <dbReference type="ChEBI" id="CHEBI:78442"/>
        <dbReference type="ChEBI" id="CHEBI:78494"/>
        <dbReference type="ChEBI" id="CHEBI:133044"/>
        <dbReference type="EC" id="2.3.2.6"/>
    </reaction>
</comment>
<keyword evidence="2 4" id="KW-0808">Transferase</keyword>
<comment type="function">
    <text evidence="4">Functions in the N-end rule pathway of protein degradation where it conjugates Leu, Phe and, less efficiently, Met from aminoacyl-tRNAs to the N-termini of proteins containing an N-terminal arginine or lysine.</text>
</comment>
<dbReference type="GO" id="GO:0016740">
    <property type="term" value="F:transferase activity"/>
    <property type="evidence" value="ECO:0007669"/>
    <property type="project" value="UniProtKB-KW"/>
</dbReference>
<comment type="catalytic activity">
    <reaction evidence="4">
        <text>N-terminal L-lysyl-[protein] + L-leucyl-tRNA(Leu) = N-terminal L-leucyl-L-lysyl-[protein] + tRNA(Leu) + H(+)</text>
        <dbReference type="Rhea" id="RHEA:12340"/>
        <dbReference type="Rhea" id="RHEA-COMP:9613"/>
        <dbReference type="Rhea" id="RHEA-COMP:9622"/>
        <dbReference type="Rhea" id="RHEA-COMP:12670"/>
        <dbReference type="Rhea" id="RHEA-COMP:12671"/>
        <dbReference type="ChEBI" id="CHEBI:15378"/>
        <dbReference type="ChEBI" id="CHEBI:65249"/>
        <dbReference type="ChEBI" id="CHEBI:78442"/>
        <dbReference type="ChEBI" id="CHEBI:78494"/>
        <dbReference type="ChEBI" id="CHEBI:133043"/>
        <dbReference type="EC" id="2.3.2.6"/>
    </reaction>
</comment>
<accession>A0ABQ1HV90</accession>
<evidence type="ECO:0000256" key="2">
    <source>
        <dbReference type="ARBA" id="ARBA00022679"/>
    </source>
</evidence>
<evidence type="ECO:0000256" key="4">
    <source>
        <dbReference type="HAMAP-Rule" id="MF_00688"/>
    </source>
</evidence>
<dbReference type="InterPro" id="IPR004616">
    <property type="entry name" value="Leu/Phe-tRNA_Trfase"/>
</dbReference>
<dbReference type="Proteomes" id="UP000651977">
    <property type="component" value="Unassembled WGS sequence"/>
</dbReference>
<dbReference type="PANTHER" id="PTHR30098">
    <property type="entry name" value="LEUCYL/PHENYLALANYL-TRNA--PROTEIN TRANSFERASE"/>
    <property type="match status" value="1"/>
</dbReference>
<dbReference type="EC" id="2.3.2.6" evidence="4"/>
<dbReference type="InterPro" id="IPR042221">
    <property type="entry name" value="Leu/Phe-tRNA_Trfase_N"/>
</dbReference>
<protein>
    <recommendedName>
        <fullName evidence="4">Leucyl/phenylalanyl-tRNA--protein transferase</fullName>
        <ecNumber evidence="4">2.3.2.6</ecNumber>
    </recommendedName>
    <alternativeName>
        <fullName evidence="4">L/F-transferase</fullName>
    </alternativeName>
    <alternativeName>
        <fullName evidence="4">Leucyltransferase</fullName>
    </alternativeName>
    <alternativeName>
        <fullName evidence="4">Phenyalanyltransferase</fullName>
    </alternativeName>
</protein>
<gene>
    <name evidence="4 5" type="primary">aat</name>
    <name evidence="5" type="ORF">GCM10007414_02270</name>
</gene>
<sequence>MYPEILELNRPFPPPHKALAEPNGLLAIGADLSPQRLISAYQSGIFPWFSDDQPVLWWSPDPRIGLALKSHHISKSMRKLIRKTQLTVSLNMAFEQVIQLCSATRANETWINQDMIAAYSKLHKLGHAHSVEVWQGQHLVGGLYGVAVGQVFCGESMFHLVSNASKLAFHLFCLHFKNCGGVFIDGQVENPHLLSLGMQPLPRQEFLALLQQAKDAPVSANCWQVQRLKPCDYL</sequence>
<keyword evidence="1 4" id="KW-0963">Cytoplasm</keyword>
<evidence type="ECO:0000256" key="1">
    <source>
        <dbReference type="ARBA" id="ARBA00022490"/>
    </source>
</evidence>
<name>A0ABQ1HV90_9ALTE</name>
<comment type="caution">
    <text evidence="5">The sequence shown here is derived from an EMBL/GenBank/DDBJ whole genome shotgun (WGS) entry which is preliminary data.</text>
</comment>
<dbReference type="Pfam" id="PF03588">
    <property type="entry name" value="Leu_Phe_trans"/>
    <property type="match status" value="1"/>
</dbReference>
<organism evidence="5 6">
    <name type="scientific">Agarivorans gilvus</name>
    <dbReference type="NCBI Taxonomy" id="680279"/>
    <lineage>
        <taxon>Bacteria</taxon>
        <taxon>Pseudomonadati</taxon>
        <taxon>Pseudomonadota</taxon>
        <taxon>Gammaproteobacteria</taxon>
        <taxon>Alteromonadales</taxon>
        <taxon>Alteromonadaceae</taxon>
        <taxon>Agarivorans</taxon>
    </lineage>
</organism>
<dbReference type="RefSeq" id="WP_083481485.1">
    <property type="nucleotide sequence ID" value="NZ_BMDY01000001.1"/>
</dbReference>
<comment type="similarity">
    <text evidence="4">Belongs to the L/F-transferase family.</text>
</comment>
<evidence type="ECO:0000313" key="5">
    <source>
        <dbReference type="EMBL" id="GGA93170.1"/>
    </source>
</evidence>
<comment type="subcellular location">
    <subcellularLocation>
        <location evidence="4">Cytoplasm</location>
    </subcellularLocation>
</comment>
<evidence type="ECO:0000256" key="3">
    <source>
        <dbReference type="ARBA" id="ARBA00023315"/>
    </source>
</evidence>
<dbReference type="EMBL" id="BMDY01000001">
    <property type="protein sequence ID" value="GGA93170.1"/>
    <property type="molecule type" value="Genomic_DNA"/>
</dbReference>
<dbReference type="InterPro" id="IPR042203">
    <property type="entry name" value="Leu/Phe-tRNA_Trfase_C"/>
</dbReference>
<dbReference type="Gene3D" id="3.30.70.3550">
    <property type="entry name" value="Leucyl/phenylalanyl-tRNA-protein transferase, N-terminal domain"/>
    <property type="match status" value="1"/>
</dbReference>
<evidence type="ECO:0000313" key="6">
    <source>
        <dbReference type="Proteomes" id="UP000651977"/>
    </source>
</evidence>
<reference evidence="6" key="1">
    <citation type="journal article" date="2019" name="Int. J. Syst. Evol. Microbiol.">
        <title>The Global Catalogue of Microorganisms (GCM) 10K type strain sequencing project: providing services to taxonomists for standard genome sequencing and annotation.</title>
        <authorList>
            <consortium name="The Broad Institute Genomics Platform"/>
            <consortium name="The Broad Institute Genome Sequencing Center for Infectious Disease"/>
            <person name="Wu L."/>
            <person name="Ma J."/>
        </authorList>
    </citation>
    <scope>NUCLEOTIDE SEQUENCE [LARGE SCALE GENOMIC DNA]</scope>
    <source>
        <strain evidence="6">CGMCC 1.10131</strain>
    </source>
</reference>
<dbReference type="NCBIfam" id="TIGR00667">
    <property type="entry name" value="aat"/>
    <property type="match status" value="1"/>
</dbReference>
<proteinExistence type="inferred from homology"/>
<dbReference type="HAMAP" id="MF_00688">
    <property type="entry name" value="Leu_Phe_trans"/>
    <property type="match status" value="1"/>
</dbReference>
<keyword evidence="3 4" id="KW-0012">Acyltransferase</keyword>
<dbReference type="PANTHER" id="PTHR30098:SF2">
    <property type="entry name" value="LEUCYL_PHENYLALANYL-TRNA--PROTEIN TRANSFERASE"/>
    <property type="match status" value="1"/>
</dbReference>
<dbReference type="InterPro" id="IPR016181">
    <property type="entry name" value="Acyl_CoA_acyltransferase"/>
</dbReference>
<keyword evidence="6" id="KW-1185">Reference proteome</keyword>
<dbReference type="Gene3D" id="3.40.630.70">
    <property type="entry name" value="Leucyl/phenylalanyl-tRNA-protein transferase, C-terminal domain"/>
    <property type="match status" value="1"/>
</dbReference>
<dbReference type="SUPFAM" id="SSF55729">
    <property type="entry name" value="Acyl-CoA N-acyltransferases (Nat)"/>
    <property type="match status" value="1"/>
</dbReference>